<keyword evidence="8" id="KW-0963">Cytoplasm</keyword>
<keyword evidence="3 8" id="KW-0479">Metal-binding</keyword>
<evidence type="ECO:0000256" key="4">
    <source>
        <dbReference type="ARBA" id="ARBA00022832"/>
    </source>
</evidence>
<protein>
    <recommendedName>
        <fullName evidence="8">Holo-[acyl-carrier-protein] synthase</fullName>
        <shortName evidence="8">Holo-ACP synthase</shortName>
        <ecNumber evidence="8">2.7.8.7</ecNumber>
    </recommendedName>
    <alternativeName>
        <fullName evidence="8">4'-phosphopantetheinyl transferase AcpS</fullName>
    </alternativeName>
</protein>
<evidence type="ECO:0000256" key="2">
    <source>
        <dbReference type="ARBA" id="ARBA00022679"/>
    </source>
</evidence>
<comment type="similarity">
    <text evidence="8">Belongs to the P-Pant transferase superfamily. AcpS family.</text>
</comment>
<dbReference type="NCBIfam" id="TIGR00556">
    <property type="entry name" value="pantethn_trn"/>
    <property type="match status" value="1"/>
</dbReference>
<keyword evidence="6 8" id="KW-0443">Lipid metabolism</keyword>
<dbReference type="EMBL" id="JAGXBM010000008">
    <property type="protein sequence ID" value="MBS3697270.1"/>
    <property type="molecule type" value="Genomic_DNA"/>
</dbReference>
<dbReference type="InterPro" id="IPR004568">
    <property type="entry name" value="Ppantetheine-prot_Trfase_dom"/>
</dbReference>
<evidence type="ECO:0000256" key="7">
    <source>
        <dbReference type="ARBA" id="ARBA00023160"/>
    </source>
</evidence>
<evidence type="ECO:0000256" key="3">
    <source>
        <dbReference type="ARBA" id="ARBA00022723"/>
    </source>
</evidence>
<dbReference type="GO" id="GO:0008897">
    <property type="term" value="F:holo-[acyl-carrier-protein] synthase activity"/>
    <property type="evidence" value="ECO:0007669"/>
    <property type="project" value="UniProtKB-EC"/>
</dbReference>
<dbReference type="InterPro" id="IPR008278">
    <property type="entry name" value="4-PPantetheinyl_Trfase_dom"/>
</dbReference>
<evidence type="ECO:0000256" key="5">
    <source>
        <dbReference type="ARBA" id="ARBA00022842"/>
    </source>
</evidence>
<dbReference type="HAMAP" id="MF_00101">
    <property type="entry name" value="AcpS"/>
    <property type="match status" value="1"/>
</dbReference>
<dbReference type="NCBIfam" id="TIGR00516">
    <property type="entry name" value="acpS"/>
    <property type="match status" value="1"/>
</dbReference>
<feature type="domain" description="4'-phosphopantetheinyl transferase" evidence="9">
    <location>
        <begin position="4"/>
        <end position="108"/>
    </location>
</feature>
<organism evidence="10 11">
    <name type="scientific">Mammaliicoccus fleurettii</name>
    <dbReference type="NCBI Taxonomy" id="150056"/>
    <lineage>
        <taxon>Bacteria</taxon>
        <taxon>Bacillati</taxon>
        <taxon>Bacillota</taxon>
        <taxon>Bacilli</taxon>
        <taxon>Bacillales</taxon>
        <taxon>Staphylococcaceae</taxon>
        <taxon>Mammaliicoccus</taxon>
    </lineage>
</organism>
<comment type="caution">
    <text evidence="10">The sequence shown here is derived from an EMBL/GenBank/DDBJ whole genome shotgun (WGS) entry which is preliminary data.</text>
</comment>
<comment type="function">
    <text evidence="8">Transfers the 4'-phosphopantetheine moiety from coenzyme A to a Ser of acyl-carrier-protein.</text>
</comment>
<evidence type="ECO:0000313" key="11">
    <source>
        <dbReference type="Proteomes" id="UP000681586"/>
    </source>
</evidence>
<keyword evidence="5 8" id="KW-0460">Magnesium</keyword>
<dbReference type="Pfam" id="PF01648">
    <property type="entry name" value="ACPS"/>
    <property type="match status" value="1"/>
</dbReference>
<dbReference type="GeneID" id="86197474"/>
<dbReference type="InterPro" id="IPR037143">
    <property type="entry name" value="4-PPantetheinyl_Trfase_dom_sf"/>
</dbReference>
<reference evidence="10 11" key="1">
    <citation type="submission" date="2021-05" db="EMBL/GenBank/DDBJ databases">
        <title>Staphylococcus fleurettii isolated from lake water in First Nation community in Manitoba, Canada.</title>
        <authorList>
            <person name="Bashar S."/>
            <person name="Murdock A."/>
            <person name="Patidar R."/>
            <person name="Golding G."/>
            <person name="Farenhorst A."/>
            <person name="Kumar A."/>
        </authorList>
    </citation>
    <scope>NUCLEOTIDE SEQUENCE [LARGE SCALE GENOMIC DNA]</scope>
    <source>
        <strain evidence="10 11">SF002</strain>
    </source>
</reference>
<dbReference type="EC" id="2.7.8.7" evidence="8"/>
<dbReference type="RefSeq" id="WP_078357984.1">
    <property type="nucleotide sequence ID" value="NZ_JAEPSA010000004.1"/>
</dbReference>
<dbReference type="Gene3D" id="3.90.470.20">
    <property type="entry name" value="4'-phosphopantetheinyl transferase domain"/>
    <property type="match status" value="1"/>
</dbReference>
<gene>
    <name evidence="8 10" type="primary">acpS</name>
    <name evidence="10" type="ORF">JJQ58_07295</name>
</gene>
<evidence type="ECO:0000256" key="1">
    <source>
        <dbReference type="ARBA" id="ARBA00022516"/>
    </source>
</evidence>
<evidence type="ECO:0000313" key="10">
    <source>
        <dbReference type="EMBL" id="MBS3697270.1"/>
    </source>
</evidence>
<sequence>MIHGVGIDLVEIKRIKEWYDKRPTMVNKILTDNELEIFNKINLDNRKVEFISGRFAVKEAFTKAMGTGIGKKYGFHSINCLPDENGKPEIACDGFHVHTSITHTEKYAEAIVIIEKDNNKQE</sequence>
<evidence type="ECO:0000256" key="6">
    <source>
        <dbReference type="ARBA" id="ARBA00023098"/>
    </source>
</evidence>
<keyword evidence="7 8" id="KW-0275">Fatty acid biosynthesis</keyword>
<accession>A0ABS5MMW3</accession>
<keyword evidence="2 8" id="KW-0808">Transferase</keyword>
<comment type="catalytic activity">
    <reaction evidence="8">
        <text>apo-[ACP] + CoA = holo-[ACP] + adenosine 3',5'-bisphosphate + H(+)</text>
        <dbReference type="Rhea" id="RHEA:12068"/>
        <dbReference type="Rhea" id="RHEA-COMP:9685"/>
        <dbReference type="Rhea" id="RHEA-COMP:9690"/>
        <dbReference type="ChEBI" id="CHEBI:15378"/>
        <dbReference type="ChEBI" id="CHEBI:29999"/>
        <dbReference type="ChEBI" id="CHEBI:57287"/>
        <dbReference type="ChEBI" id="CHEBI:58343"/>
        <dbReference type="ChEBI" id="CHEBI:64479"/>
        <dbReference type="EC" id="2.7.8.7"/>
    </reaction>
</comment>
<feature type="binding site" evidence="8">
    <location>
        <position position="8"/>
    </location>
    <ligand>
        <name>Mg(2+)</name>
        <dbReference type="ChEBI" id="CHEBI:18420"/>
    </ligand>
</feature>
<keyword evidence="1 8" id="KW-0444">Lipid biosynthesis</keyword>
<keyword evidence="11" id="KW-1185">Reference proteome</keyword>
<evidence type="ECO:0000256" key="8">
    <source>
        <dbReference type="HAMAP-Rule" id="MF_00101"/>
    </source>
</evidence>
<evidence type="ECO:0000259" key="9">
    <source>
        <dbReference type="Pfam" id="PF01648"/>
    </source>
</evidence>
<feature type="binding site" evidence="8">
    <location>
        <position position="59"/>
    </location>
    <ligand>
        <name>Mg(2+)</name>
        <dbReference type="ChEBI" id="CHEBI:18420"/>
    </ligand>
</feature>
<keyword evidence="4 8" id="KW-0276">Fatty acid metabolism</keyword>
<dbReference type="InterPro" id="IPR002582">
    <property type="entry name" value="ACPS"/>
</dbReference>
<dbReference type="Proteomes" id="UP000681586">
    <property type="component" value="Unassembled WGS sequence"/>
</dbReference>
<name>A0ABS5MMW3_9STAP</name>
<comment type="cofactor">
    <cofactor evidence="8">
        <name>Mg(2+)</name>
        <dbReference type="ChEBI" id="CHEBI:18420"/>
    </cofactor>
</comment>
<proteinExistence type="inferred from homology"/>
<dbReference type="SUPFAM" id="SSF56214">
    <property type="entry name" value="4'-phosphopantetheinyl transferase"/>
    <property type="match status" value="1"/>
</dbReference>
<comment type="subcellular location">
    <subcellularLocation>
        <location evidence="8">Cytoplasm</location>
    </subcellularLocation>
</comment>